<keyword evidence="2" id="KW-0540">Nuclease</keyword>
<keyword evidence="2" id="KW-0269">Exonuclease</keyword>
<organism evidence="2 3">
    <name type="scientific">Rhodococcus qingshengii</name>
    <dbReference type="NCBI Taxonomy" id="334542"/>
    <lineage>
        <taxon>Bacteria</taxon>
        <taxon>Bacillati</taxon>
        <taxon>Actinomycetota</taxon>
        <taxon>Actinomycetes</taxon>
        <taxon>Mycobacteriales</taxon>
        <taxon>Nocardiaceae</taxon>
        <taxon>Rhodococcus</taxon>
        <taxon>Rhodococcus erythropolis group</taxon>
    </lineage>
</organism>
<dbReference type="AlphaFoldDB" id="A0AAW6LLE3"/>
<dbReference type="InterPro" id="IPR012337">
    <property type="entry name" value="RNaseH-like_sf"/>
</dbReference>
<protein>
    <submittedName>
        <fullName evidence="2">3'-5' exonuclease</fullName>
    </submittedName>
</protein>
<dbReference type="CDD" id="cd06127">
    <property type="entry name" value="DEDDh"/>
    <property type="match status" value="1"/>
</dbReference>
<dbReference type="PANTHER" id="PTHR30231:SF37">
    <property type="entry name" value="EXODEOXYRIBONUCLEASE 10"/>
    <property type="match status" value="1"/>
</dbReference>
<reference evidence="2" key="1">
    <citation type="submission" date="2023-02" db="EMBL/GenBank/DDBJ databases">
        <title>A novel hydrolase synthesized by Rhodococcus erythropolis HQ is responsible for the detoxification of Zearalenone.</title>
        <authorList>
            <person name="Hu J."/>
            <person name="Xu J."/>
        </authorList>
    </citation>
    <scope>NUCLEOTIDE SEQUENCE</scope>
    <source>
        <strain evidence="2">HQ</strain>
    </source>
</reference>
<dbReference type="PANTHER" id="PTHR30231">
    <property type="entry name" value="DNA POLYMERASE III SUBUNIT EPSILON"/>
    <property type="match status" value="1"/>
</dbReference>
<evidence type="ECO:0000259" key="1">
    <source>
        <dbReference type="SMART" id="SM00479"/>
    </source>
</evidence>
<dbReference type="InterPro" id="IPR013520">
    <property type="entry name" value="Ribonucl_H"/>
</dbReference>
<keyword evidence="2" id="KW-0378">Hydrolase</keyword>
<dbReference type="SMART" id="SM00479">
    <property type="entry name" value="EXOIII"/>
    <property type="match status" value="1"/>
</dbReference>
<name>A0AAW6LLE3_RHOSG</name>
<dbReference type="GO" id="GO:0045004">
    <property type="term" value="P:DNA replication proofreading"/>
    <property type="evidence" value="ECO:0007669"/>
    <property type="project" value="TreeGrafter"/>
</dbReference>
<dbReference type="Proteomes" id="UP001217325">
    <property type="component" value="Unassembled WGS sequence"/>
</dbReference>
<dbReference type="RefSeq" id="WP_275232117.1">
    <property type="nucleotide sequence ID" value="NZ_JARDXE010000014.1"/>
</dbReference>
<dbReference type="Gene3D" id="3.30.420.10">
    <property type="entry name" value="Ribonuclease H-like superfamily/Ribonuclease H"/>
    <property type="match status" value="1"/>
</dbReference>
<dbReference type="SUPFAM" id="SSF53098">
    <property type="entry name" value="Ribonuclease H-like"/>
    <property type="match status" value="1"/>
</dbReference>
<comment type="caution">
    <text evidence="2">The sequence shown here is derived from an EMBL/GenBank/DDBJ whole genome shotgun (WGS) entry which is preliminary data.</text>
</comment>
<feature type="domain" description="Exonuclease" evidence="1">
    <location>
        <begin position="19"/>
        <end position="174"/>
    </location>
</feature>
<dbReference type="GO" id="GO:0008408">
    <property type="term" value="F:3'-5' exonuclease activity"/>
    <property type="evidence" value="ECO:0007669"/>
    <property type="project" value="TreeGrafter"/>
</dbReference>
<proteinExistence type="predicted"/>
<sequence length="174" mass="18502">MNAAPDAVDQARQILAAGRYCILDVETTDLEGSIVEVAVIAADTGEVLFDELVNPGSVAMSAEAAAVHGIQESDLVGARQWLHVYPDLATAIGDRHIAAYNSNFDFGRIVHDCNRIGMDAGRIGDPGRWMCLMDLRSSAHGSDTRLRLDGGHRALGDVYAARSVLLAIARGMAA</sequence>
<dbReference type="GO" id="GO:0005829">
    <property type="term" value="C:cytosol"/>
    <property type="evidence" value="ECO:0007669"/>
    <property type="project" value="TreeGrafter"/>
</dbReference>
<gene>
    <name evidence="2" type="ORF">PXH69_21480</name>
</gene>
<dbReference type="EMBL" id="JARDXE010000014">
    <property type="protein sequence ID" value="MDE8647549.1"/>
    <property type="molecule type" value="Genomic_DNA"/>
</dbReference>
<dbReference type="InterPro" id="IPR036397">
    <property type="entry name" value="RNaseH_sf"/>
</dbReference>
<dbReference type="Pfam" id="PF00929">
    <property type="entry name" value="RNase_T"/>
    <property type="match status" value="1"/>
</dbReference>
<dbReference type="GO" id="GO:0003676">
    <property type="term" value="F:nucleic acid binding"/>
    <property type="evidence" value="ECO:0007669"/>
    <property type="project" value="InterPro"/>
</dbReference>
<evidence type="ECO:0000313" key="2">
    <source>
        <dbReference type="EMBL" id="MDE8647549.1"/>
    </source>
</evidence>
<accession>A0AAW6LLE3</accession>
<evidence type="ECO:0000313" key="3">
    <source>
        <dbReference type="Proteomes" id="UP001217325"/>
    </source>
</evidence>